<protein>
    <submittedName>
        <fullName evidence="3">Uncharacterized protein</fullName>
    </submittedName>
</protein>
<evidence type="ECO:0000313" key="4">
    <source>
        <dbReference type="Proteomes" id="UP001367508"/>
    </source>
</evidence>
<organism evidence="3 4">
    <name type="scientific">Canavalia gladiata</name>
    <name type="common">Sword bean</name>
    <name type="synonym">Dolichos gladiatus</name>
    <dbReference type="NCBI Taxonomy" id="3824"/>
    <lineage>
        <taxon>Eukaryota</taxon>
        <taxon>Viridiplantae</taxon>
        <taxon>Streptophyta</taxon>
        <taxon>Embryophyta</taxon>
        <taxon>Tracheophyta</taxon>
        <taxon>Spermatophyta</taxon>
        <taxon>Magnoliopsida</taxon>
        <taxon>eudicotyledons</taxon>
        <taxon>Gunneridae</taxon>
        <taxon>Pentapetalae</taxon>
        <taxon>rosids</taxon>
        <taxon>fabids</taxon>
        <taxon>Fabales</taxon>
        <taxon>Fabaceae</taxon>
        <taxon>Papilionoideae</taxon>
        <taxon>50 kb inversion clade</taxon>
        <taxon>NPAAA clade</taxon>
        <taxon>indigoferoid/millettioid clade</taxon>
        <taxon>Phaseoleae</taxon>
        <taxon>Canavalia</taxon>
    </lineage>
</organism>
<keyword evidence="2" id="KW-0732">Signal</keyword>
<evidence type="ECO:0000256" key="2">
    <source>
        <dbReference type="SAM" id="SignalP"/>
    </source>
</evidence>
<reference evidence="3 4" key="1">
    <citation type="submission" date="2024-01" db="EMBL/GenBank/DDBJ databases">
        <title>The genomes of 5 underutilized Papilionoideae crops provide insights into root nodulation and disease resistanc.</title>
        <authorList>
            <person name="Jiang F."/>
        </authorList>
    </citation>
    <scope>NUCLEOTIDE SEQUENCE [LARGE SCALE GENOMIC DNA]</scope>
    <source>
        <strain evidence="3">LVBAO_FW01</strain>
        <tissue evidence="3">Leaves</tissue>
    </source>
</reference>
<accession>A0AAN9KAY5</accession>
<keyword evidence="4" id="KW-1185">Reference proteome</keyword>
<feature type="chain" id="PRO_5042982787" evidence="2">
    <location>
        <begin position="19"/>
        <end position="103"/>
    </location>
</feature>
<comment type="caution">
    <text evidence="3">The sequence shown here is derived from an EMBL/GenBank/DDBJ whole genome shotgun (WGS) entry which is preliminary data.</text>
</comment>
<dbReference type="EMBL" id="JAYMYQ010000009">
    <property type="protein sequence ID" value="KAK7314160.1"/>
    <property type="molecule type" value="Genomic_DNA"/>
</dbReference>
<name>A0AAN9KAY5_CANGL</name>
<gene>
    <name evidence="3" type="ORF">VNO77_39372</name>
</gene>
<evidence type="ECO:0000256" key="1">
    <source>
        <dbReference type="SAM" id="MobiDB-lite"/>
    </source>
</evidence>
<sequence length="103" mass="11156">MLVLIVLAVSVDMKPTKTSTDASKNGGGGPITWIVEERNEIEYTIEDNFNHFTLIVDGGIAPAQVIQHGTCLGFGLQCLGIANKDDDDDNDRKPKKKKKAVSV</sequence>
<dbReference type="AlphaFoldDB" id="A0AAN9KAY5"/>
<feature type="signal peptide" evidence="2">
    <location>
        <begin position="1"/>
        <end position="18"/>
    </location>
</feature>
<feature type="region of interest" description="Disordered" evidence="1">
    <location>
        <begin position="82"/>
        <end position="103"/>
    </location>
</feature>
<dbReference type="Proteomes" id="UP001367508">
    <property type="component" value="Unassembled WGS sequence"/>
</dbReference>
<proteinExistence type="predicted"/>
<evidence type="ECO:0000313" key="3">
    <source>
        <dbReference type="EMBL" id="KAK7314160.1"/>
    </source>
</evidence>
<feature type="compositionally biased region" description="Basic residues" evidence="1">
    <location>
        <begin position="93"/>
        <end position="103"/>
    </location>
</feature>